<dbReference type="PANTHER" id="PTHR13802:SF63">
    <property type="entry name" value="SUSHI DOMAIN-CONTAINING PROTEIN 2"/>
    <property type="match status" value="1"/>
</dbReference>
<evidence type="ECO:0000256" key="7">
    <source>
        <dbReference type="SAM" id="Phobius"/>
    </source>
</evidence>
<gene>
    <name evidence="14" type="primary">SUSD2</name>
</gene>
<dbReference type="GeneID" id="115481192"/>
<keyword evidence="5 6" id="KW-1015">Disulfide bond</keyword>
<evidence type="ECO:0000256" key="6">
    <source>
        <dbReference type="PROSITE-ProRule" id="PRU00302"/>
    </source>
</evidence>
<evidence type="ECO:0000259" key="12">
    <source>
        <dbReference type="PROSITE" id="PS51233"/>
    </source>
</evidence>
<feature type="domain" description="AMOP" evidence="9">
    <location>
        <begin position="1051"/>
        <end position="1199"/>
    </location>
</feature>
<dbReference type="InterPro" id="IPR056619">
    <property type="entry name" value="C8-3_MUC4"/>
</dbReference>
<keyword evidence="8" id="KW-0732">Signal</keyword>
<dbReference type="SUPFAM" id="SSF57535">
    <property type="entry name" value="Complement control module/SCR domain"/>
    <property type="match status" value="2"/>
</dbReference>
<feature type="domain" description="SMB" evidence="11">
    <location>
        <begin position="795"/>
        <end position="834"/>
    </location>
</feature>
<dbReference type="PROSITE" id="PS50856">
    <property type="entry name" value="AMOP"/>
    <property type="match status" value="2"/>
</dbReference>
<dbReference type="PROSITE" id="PS50958">
    <property type="entry name" value="SMB_2"/>
    <property type="match status" value="2"/>
</dbReference>
<dbReference type="SUPFAM" id="SSF90188">
    <property type="entry name" value="Somatomedin B domain"/>
    <property type="match status" value="2"/>
</dbReference>
<evidence type="ECO:0000313" key="14">
    <source>
        <dbReference type="RefSeq" id="XP_030076135.1"/>
    </source>
</evidence>
<dbReference type="InterPro" id="IPR001846">
    <property type="entry name" value="VWF_type-D"/>
</dbReference>
<dbReference type="InterPro" id="IPR051495">
    <property type="entry name" value="Epithelial_Barrier/Signaling"/>
</dbReference>
<dbReference type="PROSITE" id="PS50923">
    <property type="entry name" value="SUSHI"/>
    <property type="match status" value="2"/>
</dbReference>
<dbReference type="Pfam" id="PF00094">
    <property type="entry name" value="VWD"/>
    <property type="match status" value="2"/>
</dbReference>
<dbReference type="GO" id="GO:0016020">
    <property type="term" value="C:membrane"/>
    <property type="evidence" value="ECO:0007669"/>
    <property type="project" value="UniProtKB-SubCell"/>
</dbReference>
<reference evidence="14" key="3">
    <citation type="submission" date="2025-08" db="UniProtKB">
        <authorList>
            <consortium name="RefSeq"/>
        </authorList>
    </citation>
    <scope>IDENTIFICATION</scope>
</reference>
<dbReference type="Gene3D" id="2.60.40.10">
    <property type="entry name" value="Immunoglobulins"/>
    <property type="match status" value="1"/>
</dbReference>
<keyword evidence="4 7" id="KW-0472">Membrane</keyword>
<feature type="domain" description="VWFD" evidence="12">
    <location>
        <begin position="442"/>
        <end position="654"/>
    </location>
</feature>
<evidence type="ECO:0000259" key="11">
    <source>
        <dbReference type="PROSITE" id="PS50958"/>
    </source>
</evidence>
<feature type="domain" description="AMOP" evidence="9">
    <location>
        <begin position="281"/>
        <end position="430"/>
    </location>
</feature>
<organism evidence="13 14">
    <name type="scientific">Microcaecilia unicolor</name>
    <dbReference type="NCBI Taxonomy" id="1415580"/>
    <lineage>
        <taxon>Eukaryota</taxon>
        <taxon>Metazoa</taxon>
        <taxon>Chordata</taxon>
        <taxon>Craniata</taxon>
        <taxon>Vertebrata</taxon>
        <taxon>Euteleostomi</taxon>
        <taxon>Amphibia</taxon>
        <taxon>Gymnophiona</taxon>
        <taxon>Siphonopidae</taxon>
        <taxon>Microcaecilia</taxon>
    </lineage>
</organism>
<feature type="transmembrane region" description="Helical" evidence="7">
    <location>
        <begin position="1547"/>
        <end position="1570"/>
    </location>
</feature>
<dbReference type="CTD" id="56241"/>
<sequence>MNFLWILVSFPIILSVFLPHTAGTSDSCARQCGQKLSNCSCHVTCENLGTCCDDYRNFCLSISPHSGSLMGGKDFVILNAVFNGSTSDIRCRFNNEIVTMGSVDDSGQAHCTSPLLYESGRIPFEMSTDGGVTYLRSGTWLSVHHSKASVMEKSLLKNSTKWQYYGTPGVEGNLTLLWKPEVLSYSDVNIELWGYSETGEAYTEEWSPAWQYLYTLQSGQNNSGSYIFTPQPANAAFSSWEVGMVRITASSQPDGQMNVPSIWSPVHALAWHLGEEFQKDPAAWAQGKCKAWHNKEQTQLPNFLAETPDCPCNLAQARADTGRYHTDYGCDIEKGSVCTYHPGAVHCVRSIQASPQFAAGQQCCYDARGNQILTFDSLGGSTPDRGHDWGSPPYRKPPRVPGFSHWLYDVITFYYCCLWSDNCQPYLELRPSSDCRTYKPPRVASAFGDPHFLTFDGANLTFKGKGEYTLVTSDFHSLTIQGRTETWEQAEMNEDGDEDTLFVHHNHEPVHVSSFSAVAMQEGGSDVIEVRIPDRSTNAWQLEVLVNQEVVSFVEQNWIDLKGVFVYSAVDQNVTVMFPSGAGIEVRRMNLILAVSVLLPEEFQNRTRGLMGVMNNNPEDDYSFPNGSVLPADSTPEELFQLGADWAVTNETSLFTYDSKFLLDSYLLKHDPNFVPVFNVQEDPNDPLTAEMQALCQSDPFCRFDVLTTQSLETGSITKLSHESHQWVMDSLKPVMSCGWLAPPGNGTKEGTTYLVGSSVKFHCNEGYILVGSPMRTCQPDGKWSMINTSCLLGTSNSCASQCGRRLSSCSCHETCENLGTCCADYWNFCLRISPHSGTLMGGKDFKILNVTFDSGANVSCWFKDEVLTTGYIDETGHAHCISPLLYETGRIPFQMSVGNSEAFLHSGTWLAVHHNKVPESDRSVLVNETKWQYYGTPQTSGNLTLTWTVKTFQDSAVNIEVWGYEETGGPYSNSWDAQWTYLYTLQRDHPNSGTFSFIPEPAKASFSKYEVGMLRISPHRYTEGEKNLPALWSLEHALAWHLGDDFRIDSAAWAQAKCLKWHEKEDTLPDFLKEIIDCPCTLAQARTDTGRFHTDYGCDIEKGSVCTYHPGAVHCVRSIQGSPQYAAGQQCCYDSTGTQVLTFDSLGGSTPDRGHDWGSPPYRKPPRVPGFSHWLYDVITFYYCCLWSDNCQLYLELRPSSQCRTYKPPRVASAFGDPHFLTFDRANFTFKGKGEYTLVTSDFQSLTIQGRTQPHTFENGTVGPVTGFSAVAMSENGSAVIEVRSVPGTTALEVLMDQEVISFDEQSWIDLRGVFLYSEIDQNVTVMFQSGAGVEVRGRNGILALSVLLPEEFLNRTRGLMGVMNNNPEDDFSFTNGSVLPADATPEELFRLGADWAVTNETSLFTYDSEFLLKNYFLKHDPSFVPEFEPQEDPNDPLMATMQAVCQSDPFCHFDVLTTRNISVGNATKASHQCHQKMVESLEPVVSCGWISAPKNGRKEGTRYLSGSTVHFSCDQGYRLAGSAERTCYPSGEWSGEPAQCVSDNILGIVLASVFGFLTLVALTVLLIINTRKQKRKKNFAPSVEFRSL</sequence>
<dbReference type="InterPro" id="IPR036024">
    <property type="entry name" value="Somatomedin_B-like_dom_sf"/>
</dbReference>
<dbReference type="Pfam" id="PF03782">
    <property type="entry name" value="AMOP"/>
    <property type="match status" value="2"/>
</dbReference>
<evidence type="ECO:0000259" key="10">
    <source>
        <dbReference type="PROSITE" id="PS50923"/>
    </source>
</evidence>
<dbReference type="InterPro" id="IPR005533">
    <property type="entry name" value="AMOP_dom"/>
</dbReference>
<feature type="domain" description="Sushi" evidence="10">
    <location>
        <begin position="736"/>
        <end position="793"/>
    </location>
</feature>
<dbReference type="InterPro" id="IPR013783">
    <property type="entry name" value="Ig-like_fold"/>
</dbReference>
<proteinExistence type="predicted"/>
<dbReference type="CDD" id="cd00033">
    <property type="entry name" value="CCP"/>
    <property type="match status" value="2"/>
</dbReference>
<evidence type="ECO:0000256" key="5">
    <source>
        <dbReference type="ARBA" id="ARBA00023157"/>
    </source>
</evidence>
<dbReference type="SMART" id="SM00032">
    <property type="entry name" value="CCP"/>
    <property type="match status" value="2"/>
</dbReference>
<name>A0A6P7ZRC0_9AMPH</name>
<keyword evidence="3 7" id="KW-1133">Transmembrane helix</keyword>
<dbReference type="SMART" id="SM00216">
    <property type="entry name" value="VWD"/>
    <property type="match status" value="2"/>
</dbReference>
<evidence type="ECO:0000256" key="3">
    <source>
        <dbReference type="ARBA" id="ARBA00022989"/>
    </source>
</evidence>
<feature type="chain" id="PRO_5028027597" evidence="8">
    <location>
        <begin position="24"/>
        <end position="1590"/>
    </location>
</feature>
<dbReference type="SMART" id="SM00723">
    <property type="entry name" value="AMOP"/>
    <property type="match status" value="2"/>
</dbReference>
<dbReference type="InterPro" id="IPR035976">
    <property type="entry name" value="Sushi/SCR/CCP_sf"/>
</dbReference>
<evidence type="ECO:0000256" key="8">
    <source>
        <dbReference type="SAM" id="SignalP"/>
    </source>
</evidence>
<dbReference type="InterPro" id="IPR000436">
    <property type="entry name" value="Sushi_SCR_CCP_dom"/>
</dbReference>
<keyword evidence="2 7" id="KW-0812">Transmembrane</keyword>
<reference evidence="14" key="1">
    <citation type="journal article" date="2018" name="DNA Res.">
        <title>Multi-tissue transcriptomes of caecilian amphibians highlight incomplete knowledge of vertebrate gene families.</title>
        <authorList>
            <person name="Torres-Sanchez M."/>
            <person name="Creevey C.J."/>
            <person name="Kornobis E."/>
            <person name="Gower D.J."/>
            <person name="Wilkinson M."/>
            <person name="San Mauro D."/>
        </authorList>
    </citation>
    <scope>NUCLEOTIDE SEQUENCE</scope>
</reference>
<dbReference type="SUPFAM" id="SSF81296">
    <property type="entry name" value="E set domains"/>
    <property type="match status" value="1"/>
</dbReference>
<dbReference type="Pfam" id="PF23263">
    <property type="entry name" value="C8-3_MUC4"/>
    <property type="match status" value="2"/>
</dbReference>
<dbReference type="PROSITE" id="PS00524">
    <property type="entry name" value="SMB_1"/>
    <property type="match status" value="2"/>
</dbReference>
<feature type="domain" description="Sushi" evidence="10">
    <location>
        <begin position="1487"/>
        <end position="1544"/>
    </location>
</feature>
<accession>A0A6P7ZRC0</accession>
<dbReference type="PROSITE" id="PS51233">
    <property type="entry name" value="VWFD"/>
    <property type="match status" value="2"/>
</dbReference>
<comment type="caution">
    <text evidence="6">Lacks conserved residue(s) required for the propagation of feature annotation.</text>
</comment>
<evidence type="ECO:0000313" key="13">
    <source>
        <dbReference type="Proteomes" id="UP000515156"/>
    </source>
</evidence>
<keyword evidence="6" id="KW-0768">Sushi</keyword>
<evidence type="ECO:0000256" key="4">
    <source>
        <dbReference type="ARBA" id="ARBA00023136"/>
    </source>
</evidence>
<dbReference type="Gene3D" id="2.10.70.10">
    <property type="entry name" value="Complement Module, domain 1"/>
    <property type="match status" value="2"/>
</dbReference>
<comment type="subcellular location">
    <subcellularLocation>
        <location evidence="1">Membrane</location>
    </subcellularLocation>
</comment>
<dbReference type="KEGG" id="muo:115481192"/>
<dbReference type="Proteomes" id="UP000515156">
    <property type="component" value="Chromosome 11"/>
</dbReference>
<dbReference type="PANTHER" id="PTHR13802">
    <property type="entry name" value="MUCIN 4-RELATED"/>
    <property type="match status" value="1"/>
</dbReference>
<feature type="domain" description="SMB" evidence="11">
    <location>
        <begin position="24"/>
        <end position="63"/>
    </location>
</feature>
<feature type="disulfide bond" evidence="6">
    <location>
        <begin position="764"/>
        <end position="791"/>
    </location>
</feature>
<dbReference type="InterPro" id="IPR014756">
    <property type="entry name" value="Ig_E-set"/>
</dbReference>
<feature type="disulfide bond" evidence="6">
    <location>
        <begin position="1515"/>
        <end position="1542"/>
    </location>
</feature>
<feature type="domain" description="VWFD" evidence="12">
    <location>
        <begin position="1211"/>
        <end position="1405"/>
    </location>
</feature>
<evidence type="ECO:0000256" key="1">
    <source>
        <dbReference type="ARBA" id="ARBA00004370"/>
    </source>
</evidence>
<reference evidence="13" key="2">
    <citation type="submission" date="2024-06" db="UniProtKB">
        <authorList>
            <consortium name="RefSeq"/>
        </authorList>
    </citation>
    <scope>NUCLEOTIDE SEQUENCE [LARGE SCALE GENOMIC DNA]</scope>
</reference>
<dbReference type="OrthoDB" id="6051552at2759"/>
<evidence type="ECO:0000259" key="9">
    <source>
        <dbReference type="PROSITE" id="PS50856"/>
    </source>
</evidence>
<dbReference type="Pfam" id="PF00084">
    <property type="entry name" value="Sushi"/>
    <property type="match status" value="2"/>
</dbReference>
<evidence type="ECO:0000256" key="2">
    <source>
        <dbReference type="ARBA" id="ARBA00022692"/>
    </source>
</evidence>
<keyword evidence="13" id="KW-1185">Reference proteome</keyword>
<dbReference type="RefSeq" id="XP_030076135.1">
    <property type="nucleotide sequence ID" value="XM_030220275.1"/>
</dbReference>
<feature type="signal peptide" evidence="8">
    <location>
        <begin position="1"/>
        <end position="23"/>
    </location>
</feature>
<protein>
    <submittedName>
        <fullName evidence="14">Sushi domain-containing protein 2</fullName>
    </submittedName>
</protein>
<dbReference type="InParanoid" id="A0A6P7ZRC0"/>
<dbReference type="InterPro" id="IPR001212">
    <property type="entry name" value="Somatomedin_B_dom"/>
</dbReference>